<feature type="compositionally biased region" description="Low complexity" evidence="1">
    <location>
        <begin position="305"/>
        <end position="363"/>
    </location>
</feature>
<comment type="caution">
    <text evidence="2">The sequence shown here is derived from an EMBL/GenBank/DDBJ whole genome shotgun (WGS) entry which is preliminary data.</text>
</comment>
<dbReference type="SUPFAM" id="SSF140453">
    <property type="entry name" value="EsxAB dimer-like"/>
    <property type="match status" value="1"/>
</dbReference>
<proteinExistence type="predicted"/>
<feature type="compositionally biased region" description="Acidic residues" evidence="1">
    <location>
        <begin position="271"/>
        <end position="282"/>
    </location>
</feature>
<keyword evidence="3" id="KW-1185">Reference proteome</keyword>
<evidence type="ECO:0000256" key="1">
    <source>
        <dbReference type="SAM" id="MobiDB-lite"/>
    </source>
</evidence>
<evidence type="ECO:0000313" key="3">
    <source>
        <dbReference type="Proteomes" id="UP001596058"/>
    </source>
</evidence>
<dbReference type="InterPro" id="IPR036689">
    <property type="entry name" value="ESAT-6-like_sf"/>
</dbReference>
<evidence type="ECO:0000313" key="2">
    <source>
        <dbReference type="EMBL" id="MFC5826688.1"/>
    </source>
</evidence>
<feature type="region of interest" description="Disordered" evidence="1">
    <location>
        <begin position="211"/>
        <end position="373"/>
    </location>
</feature>
<accession>A0ABW1CP71</accession>
<dbReference type="Proteomes" id="UP001596058">
    <property type="component" value="Unassembled WGS sequence"/>
</dbReference>
<gene>
    <name evidence="2" type="ORF">ACFPZ3_22695</name>
</gene>
<feature type="compositionally biased region" description="Low complexity" evidence="1">
    <location>
        <begin position="283"/>
        <end position="299"/>
    </location>
</feature>
<dbReference type="RefSeq" id="WP_379516203.1">
    <property type="nucleotide sequence ID" value="NZ_JBHSPA010000027.1"/>
</dbReference>
<name>A0ABW1CP71_9ACTN</name>
<feature type="region of interest" description="Disordered" evidence="1">
    <location>
        <begin position="142"/>
        <end position="162"/>
    </location>
</feature>
<feature type="compositionally biased region" description="Polar residues" evidence="1">
    <location>
        <begin position="221"/>
        <end position="233"/>
    </location>
</feature>
<protein>
    <submittedName>
        <fullName evidence="2">WXG100 family type VII secretion target</fullName>
    </submittedName>
</protein>
<sequence>MADHWEPIRVYEVPTTSPGADTTRQQILAWLNATDPDSVSSAGESYVYAADLIRGKDGIQSAIMRVAKDLASVWRGDSATTALKALRLLHASAGALADAMHDTGKPMTEYAGEVKSTREKIAGATGGLPLLNRYNNGGNFGGDGTLQSPYTPPLLTDSGSGNSLTSTIEANLRARLDMEELNTKIDLLNRRLAEGLSFQMPDISPIEVELTKQDKLDPGSGSDTPTGKTTYWNGSGSDDGTTGSSSTGSDSDTTTPETTKPQDTTPTDPEQGQDDPDTDPQDDPATPEQPGDQDQPADQQDQDQSEQQQQQDVPPVIWADTQTQLADATTNPTTTTQPGTTANTNPYQSTVIPTQTPTATTPNPFTPGPGSNMWYGSGGGSAASAAPAVLRGGAASGSGLMAYPPGMGMGAGAGAGNEGEERTREIYDPEPSVWSVSHDTSPEKIG</sequence>
<reference evidence="3" key="1">
    <citation type="journal article" date="2019" name="Int. J. Syst. Evol. Microbiol.">
        <title>The Global Catalogue of Microorganisms (GCM) 10K type strain sequencing project: providing services to taxonomists for standard genome sequencing and annotation.</title>
        <authorList>
            <consortium name="The Broad Institute Genomics Platform"/>
            <consortium name="The Broad Institute Genome Sequencing Center for Infectious Disease"/>
            <person name="Wu L."/>
            <person name="Ma J."/>
        </authorList>
    </citation>
    <scope>NUCLEOTIDE SEQUENCE [LARGE SCALE GENOMIC DNA]</scope>
    <source>
        <strain evidence="3">CCUG 53903</strain>
    </source>
</reference>
<organism evidence="2 3">
    <name type="scientific">Nonomuraea insulae</name>
    <dbReference type="NCBI Taxonomy" id="1616787"/>
    <lineage>
        <taxon>Bacteria</taxon>
        <taxon>Bacillati</taxon>
        <taxon>Actinomycetota</taxon>
        <taxon>Actinomycetes</taxon>
        <taxon>Streptosporangiales</taxon>
        <taxon>Streptosporangiaceae</taxon>
        <taxon>Nonomuraea</taxon>
    </lineage>
</organism>
<dbReference type="EMBL" id="JBHSPA010000027">
    <property type="protein sequence ID" value="MFC5826688.1"/>
    <property type="molecule type" value="Genomic_DNA"/>
</dbReference>
<feature type="compositionally biased region" description="Low complexity" evidence="1">
    <location>
        <begin position="234"/>
        <end position="270"/>
    </location>
</feature>
<feature type="region of interest" description="Disordered" evidence="1">
    <location>
        <begin position="411"/>
        <end position="446"/>
    </location>
</feature>